<dbReference type="PANTHER" id="PTHR47683">
    <property type="entry name" value="PSEUDOURIDINE SYNTHASE FAMILY PROTEIN-RELATED"/>
    <property type="match status" value="1"/>
</dbReference>
<keyword evidence="8" id="KW-1185">Reference proteome</keyword>
<dbReference type="CDD" id="cd00165">
    <property type="entry name" value="S4"/>
    <property type="match status" value="1"/>
</dbReference>
<keyword evidence="3 5" id="KW-0413">Isomerase</keyword>
<dbReference type="EC" id="5.4.99.-" evidence="5"/>
<feature type="domain" description="RNA-binding S4" evidence="6">
    <location>
        <begin position="3"/>
        <end position="60"/>
    </location>
</feature>
<evidence type="ECO:0000259" key="6">
    <source>
        <dbReference type="SMART" id="SM00363"/>
    </source>
</evidence>
<dbReference type="InterPro" id="IPR006145">
    <property type="entry name" value="PsdUridine_synth_RsuA/RluA"/>
</dbReference>
<dbReference type="Pfam" id="PF00849">
    <property type="entry name" value="PseudoU_synth_2"/>
    <property type="match status" value="1"/>
</dbReference>
<proteinExistence type="inferred from homology"/>
<dbReference type="PROSITE" id="PS01149">
    <property type="entry name" value="PSI_RSU"/>
    <property type="match status" value="1"/>
</dbReference>
<dbReference type="InterPro" id="IPR050343">
    <property type="entry name" value="RsuA_PseudoU_synthase"/>
</dbReference>
<dbReference type="GO" id="GO:0120159">
    <property type="term" value="F:rRNA pseudouridine synthase activity"/>
    <property type="evidence" value="ECO:0007669"/>
    <property type="project" value="UniProtKB-ARBA"/>
</dbReference>
<dbReference type="SMART" id="SM00363">
    <property type="entry name" value="S4"/>
    <property type="match status" value="1"/>
</dbReference>
<organism evidence="7 8">
    <name type="scientific">Leptolyngbya boryana NIES-2135</name>
    <dbReference type="NCBI Taxonomy" id="1973484"/>
    <lineage>
        <taxon>Bacteria</taxon>
        <taxon>Bacillati</taxon>
        <taxon>Cyanobacteriota</taxon>
        <taxon>Cyanophyceae</taxon>
        <taxon>Leptolyngbyales</taxon>
        <taxon>Leptolyngbyaceae</taxon>
        <taxon>Leptolyngbya group</taxon>
        <taxon>Leptolyngbya</taxon>
    </lineage>
</organism>
<dbReference type="AlphaFoldDB" id="A0A1Z4JBR6"/>
<keyword evidence="2 4" id="KW-0694">RNA-binding</keyword>
<dbReference type="InterPro" id="IPR036986">
    <property type="entry name" value="S4_RNA-bd_sf"/>
</dbReference>
<dbReference type="InterPro" id="IPR020103">
    <property type="entry name" value="PsdUridine_synth_cat_dom_sf"/>
</dbReference>
<dbReference type="Pfam" id="PF01479">
    <property type="entry name" value="S4"/>
    <property type="match status" value="1"/>
</dbReference>
<dbReference type="InterPro" id="IPR002942">
    <property type="entry name" value="S4_RNA-bd"/>
</dbReference>
<dbReference type="Gene3D" id="3.30.70.1560">
    <property type="entry name" value="Alpha-L RNA-binding motif"/>
    <property type="match status" value="1"/>
</dbReference>
<evidence type="ECO:0000256" key="4">
    <source>
        <dbReference type="PROSITE-ProRule" id="PRU00182"/>
    </source>
</evidence>
<dbReference type="GO" id="GO:0005829">
    <property type="term" value="C:cytosol"/>
    <property type="evidence" value="ECO:0007669"/>
    <property type="project" value="UniProtKB-ARBA"/>
</dbReference>
<protein>
    <recommendedName>
        <fullName evidence="5">Pseudouridine synthase</fullName>
        <ecNumber evidence="5">5.4.99.-</ecNumber>
    </recommendedName>
</protein>
<dbReference type="PROSITE" id="PS50889">
    <property type="entry name" value="S4"/>
    <property type="match status" value="1"/>
</dbReference>
<dbReference type="FunFam" id="3.30.70.1560:FF:000001">
    <property type="entry name" value="Pseudouridine synthase"/>
    <property type="match status" value="1"/>
</dbReference>
<dbReference type="Proteomes" id="UP000217895">
    <property type="component" value="Chromosome"/>
</dbReference>
<dbReference type="SUPFAM" id="SSF55174">
    <property type="entry name" value="Alpha-L RNA-binding motif"/>
    <property type="match status" value="1"/>
</dbReference>
<evidence type="ECO:0000313" key="7">
    <source>
        <dbReference type="EMBL" id="BAY54202.1"/>
    </source>
</evidence>
<evidence type="ECO:0000256" key="1">
    <source>
        <dbReference type="ARBA" id="ARBA00008348"/>
    </source>
</evidence>
<dbReference type="FunFam" id="3.10.290.10:FF:000003">
    <property type="entry name" value="Pseudouridine synthase"/>
    <property type="match status" value="1"/>
</dbReference>
<name>A0A1Z4JBR6_LEPBY</name>
<dbReference type="CDD" id="cd02870">
    <property type="entry name" value="PseudoU_synth_RsuA_like"/>
    <property type="match status" value="1"/>
</dbReference>
<sequence length="262" mass="29825">MTERVQKILSQWGIASRRQAEQMILEGRVRLNGAIAELGQKADPDLDQVEVDGQVIYPQDRPEFLYLLLNKPVGVVTTCHDPQDRRTVLELLPEDLRQGQGLHPIGRLDVESTGALLLTNDGALTHYLTHPRHHIAKTYDVEVVGQLSSSALRQWREGVMLDDRKTLPATVNILNRNSSGTLLRVVLREGRNRQIRRIAEQLGYPVVRLHRIAIGDVLLQPPSKSTLRPGQYRSLEKFEIRLLKQGMTLPERLPAQMKEQRR</sequence>
<dbReference type="InterPro" id="IPR020094">
    <property type="entry name" value="TruA/RsuA/RluB/E/F_N"/>
</dbReference>
<dbReference type="GO" id="GO:0000455">
    <property type="term" value="P:enzyme-directed rRNA pseudouridine synthesis"/>
    <property type="evidence" value="ECO:0007669"/>
    <property type="project" value="UniProtKB-ARBA"/>
</dbReference>
<evidence type="ECO:0000256" key="5">
    <source>
        <dbReference type="RuleBase" id="RU003887"/>
    </source>
</evidence>
<accession>A0A1Z4JBR6</accession>
<dbReference type="NCBIfam" id="TIGR00093">
    <property type="entry name" value="pseudouridine synthase"/>
    <property type="match status" value="1"/>
</dbReference>
<reference evidence="7 8" key="1">
    <citation type="submission" date="2017-06" db="EMBL/GenBank/DDBJ databases">
        <title>Genome sequencing of cyanobaciteial culture collection at National Institute for Environmental Studies (NIES).</title>
        <authorList>
            <person name="Hirose Y."/>
            <person name="Shimura Y."/>
            <person name="Fujisawa T."/>
            <person name="Nakamura Y."/>
            <person name="Kawachi M."/>
        </authorList>
    </citation>
    <scope>NUCLEOTIDE SEQUENCE [LARGE SCALE GENOMIC DNA]</scope>
    <source>
        <strain evidence="7 8">NIES-2135</strain>
    </source>
</reference>
<comment type="similarity">
    <text evidence="1 5">Belongs to the pseudouridine synthase RsuA family.</text>
</comment>
<dbReference type="InterPro" id="IPR042092">
    <property type="entry name" value="PsdUridine_s_RsuA/RluB/E/F_cat"/>
</dbReference>
<dbReference type="Gene3D" id="3.10.290.10">
    <property type="entry name" value="RNA-binding S4 domain"/>
    <property type="match status" value="1"/>
</dbReference>
<dbReference type="InterPro" id="IPR000748">
    <property type="entry name" value="PsdUridine_synth_RsuA/RluB/E/F"/>
</dbReference>
<gene>
    <name evidence="7" type="ORF">NIES2135_10180</name>
</gene>
<dbReference type="EMBL" id="AP018203">
    <property type="protein sequence ID" value="BAY54202.1"/>
    <property type="molecule type" value="Genomic_DNA"/>
</dbReference>
<evidence type="ECO:0000313" key="8">
    <source>
        <dbReference type="Proteomes" id="UP000217895"/>
    </source>
</evidence>
<dbReference type="Gene3D" id="3.30.70.580">
    <property type="entry name" value="Pseudouridine synthase I, catalytic domain, N-terminal subdomain"/>
    <property type="match status" value="1"/>
</dbReference>
<dbReference type="SUPFAM" id="SSF55120">
    <property type="entry name" value="Pseudouridine synthase"/>
    <property type="match status" value="1"/>
</dbReference>
<evidence type="ECO:0000256" key="3">
    <source>
        <dbReference type="ARBA" id="ARBA00023235"/>
    </source>
</evidence>
<dbReference type="InterPro" id="IPR018496">
    <property type="entry name" value="PsdUridine_synth_RsuA/RluB_CS"/>
</dbReference>
<dbReference type="GO" id="GO:0003723">
    <property type="term" value="F:RNA binding"/>
    <property type="evidence" value="ECO:0007669"/>
    <property type="project" value="UniProtKB-KW"/>
</dbReference>
<evidence type="ECO:0000256" key="2">
    <source>
        <dbReference type="ARBA" id="ARBA00022884"/>
    </source>
</evidence>
<dbReference type="PANTHER" id="PTHR47683:SF2">
    <property type="entry name" value="RNA-BINDING S4 DOMAIN-CONTAINING PROTEIN"/>
    <property type="match status" value="1"/>
</dbReference>